<comment type="caution">
    <text evidence="2">The sequence shown here is derived from an EMBL/GenBank/DDBJ whole genome shotgun (WGS) entry which is preliminary data.</text>
</comment>
<accession>A0A1X2HXE5</accession>
<feature type="region of interest" description="Disordered" evidence="1">
    <location>
        <begin position="1"/>
        <end position="30"/>
    </location>
</feature>
<proteinExistence type="predicted"/>
<dbReference type="OrthoDB" id="2290147at2759"/>
<sequence>MKIGFGPKGRQDGILKTKRKRQTPLTTSKANDSIQIPGATRYFGSLSCYNEATIFKLWILSRNGIVDIPKLLSIIANDSLTIIANFKNCYHYFEPCVMICVYRVNQNGGLSLYSPESVLYERHDEATTGISERLDSHPQIFSDEFLNHCSEQSLIVKFWGAVFENFFGYNDKVFLQWGDSLSTCHKDMGRLCALISELLSPPARQQWKSPLLYSDKLKSVLATKVLLNDILSKMKYLSSSNIKSIKLPMIQIMRLNYYVYAFWLLDHGVYCLQDVCNFEYPRAMKPLTIGCANNMIEDLAMLYEMVSDIERSTKTFSTDTTSTMTKGIKQCIIE</sequence>
<dbReference type="Proteomes" id="UP000193560">
    <property type="component" value="Unassembled WGS sequence"/>
</dbReference>
<dbReference type="AlphaFoldDB" id="A0A1X2HXE5"/>
<reference evidence="2 3" key="1">
    <citation type="submission" date="2016-07" db="EMBL/GenBank/DDBJ databases">
        <title>Pervasive Adenine N6-methylation of Active Genes in Fungi.</title>
        <authorList>
            <consortium name="DOE Joint Genome Institute"/>
            <person name="Mondo S.J."/>
            <person name="Dannebaum R.O."/>
            <person name="Kuo R.C."/>
            <person name="Labutti K."/>
            <person name="Haridas S."/>
            <person name="Kuo A."/>
            <person name="Salamov A."/>
            <person name="Ahrendt S.R."/>
            <person name="Lipzen A."/>
            <person name="Sullivan W."/>
            <person name="Andreopoulos W.B."/>
            <person name="Clum A."/>
            <person name="Lindquist E."/>
            <person name="Daum C."/>
            <person name="Ramamoorthy G.K."/>
            <person name="Gryganskyi A."/>
            <person name="Culley D."/>
            <person name="Magnuson J.K."/>
            <person name="James T.Y."/>
            <person name="O'Malley M.A."/>
            <person name="Stajich J.E."/>
            <person name="Spatafora J.W."/>
            <person name="Visel A."/>
            <person name="Grigoriev I.V."/>
        </authorList>
    </citation>
    <scope>NUCLEOTIDE SEQUENCE [LARGE SCALE GENOMIC DNA]</scope>
    <source>
        <strain evidence="2 3">NRRL 1336</strain>
    </source>
</reference>
<organism evidence="2 3">
    <name type="scientific">Absidia repens</name>
    <dbReference type="NCBI Taxonomy" id="90262"/>
    <lineage>
        <taxon>Eukaryota</taxon>
        <taxon>Fungi</taxon>
        <taxon>Fungi incertae sedis</taxon>
        <taxon>Mucoromycota</taxon>
        <taxon>Mucoromycotina</taxon>
        <taxon>Mucoromycetes</taxon>
        <taxon>Mucorales</taxon>
        <taxon>Cunninghamellaceae</taxon>
        <taxon>Absidia</taxon>
    </lineage>
</organism>
<protein>
    <submittedName>
        <fullName evidence="2">Uncharacterized protein</fullName>
    </submittedName>
</protein>
<keyword evidence="3" id="KW-1185">Reference proteome</keyword>
<evidence type="ECO:0000256" key="1">
    <source>
        <dbReference type="SAM" id="MobiDB-lite"/>
    </source>
</evidence>
<gene>
    <name evidence="2" type="ORF">BCR42DRAFT_398671</name>
</gene>
<evidence type="ECO:0000313" key="3">
    <source>
        <dbReference type="Proteomes" id="UP000193560"/>
    </source>
</evidence>
<name>A0A1X2HXE5_9FUNG</name>
<dbReference type="EMBL" id="MCGE01000050">
    <property type="protein sequence ID" value="ORZ04514.1"/>
    <property type="molecule type" value="Genomic_DNA"/>
</dbReference>
<evidence type="ECO:0000313" key="2">
    <source>
        <dbReference type="EMBL" id="ORZ04514.1"/>
    </source>
</evidence>